<dbReference type="RefSeq" id="WP_155047323.1">
    <property type="nucleotide sequence ID" value="NZ_CP038896.1"/>
</dbReference>
<organism evidence="1 2">
    <name type="scientific">Piscirickettsia salmonis</name>
    <dbReference type="NCBI Taxonomy" id="1238"/>
    <lineage>
        <taxon>Bacteria</taxon>
        <taxon>Pseudomonadati</taxon>
        <taxon>Pseudomonadota</taxon>
        <taxon>Gammaproteobacteria</taxon>
        <taxon>Thiotrichales</taxon>
        <taxon>Piscirickettsiaceae</taxon>
        <taxon>Piscirickettsia</taxon>
    </lineage>
</organism>
<name>A0A9Q6PYR1_PISSA</name>
<protein>
    <recommendedName>
        <fullName evidence="3">Zinc-ribbon domain-containing protein</fullName>
    </recommendedName>
</protein>
<sequence length="108" mass="12324">MQATSSSIKLAMPPCRSCNTERSNEQARFCSNCGASLETRSTYEEIINKDISVLSLTKDRISSIKNNSKIRNIKDILHDLSHKELRSIPQVGEYWAKRIFNLAEEYIS</sequence>
<dbReference type="SUPFAM" id="SSF144206">
    <property type="entry name" value="NOB1 zinc finger-like"/>
    <property type="match status" value="1"/>
</dbReference>
<proteinExistence type="predicted"/>
<dbReference type="EMBL" id="CP038911">
    <property type="protein sequence ID" value="QGO07798.1"/>
    <property type="molecule type" value="Genomic_DNA"/>
</dbReference>
<keyword evidence="1" id="KW-0614">Plasmid</keyword>
<geneLocation type="plasmid" evidence="1 2">
    <name>unnamed3</name>
</geneLocation>
<dbReference type="InterPro" id="IPR036283">
    <property type="entry name" value="NOB1_Zf-like_sf"/>
</dbReference>
<evidence type="ECO:0000313" key="2">
    <source>
        <dbReference type="Proteomes" id="UP000422232"/>
    </source>
</evidence>
<keyword evidence="2" id="KW-1185">Reference proteome</keyword>
<dbReference type="Proteomes" id="UP000422232">
    <property type="component" value="Plasmid unnamed3"/>
</dbReference>
<accession>A0A9Q6PYR1</accession>
<evidence type="ECO:0008006" key="3">
    <source>
        <dbReference type="Google" id="ProtNLM"/>
    </source>
</evidence>
<reference evidence="1 2" key="1">
    <citation type="submission" date="2019-04" db="EMBL/GenBank/DDBJ databases">
        <title>Complete genome sequencing of Piscirickettsia salmonis strain Psal-009.</title>
        <authorList>
            <person name="Schober I."/>
            <person name="Bunk B."/>
            <person name="Sproer C."/>
            <person name="Carril G.P."/>
            <person name="Riedel T."/>
            <person name="Flores-Herrera P.A."/>
            <person name="Nourdin-Galindo G."/>
            <person name="Marshall S.H."/>
            <person name="Overmann J."/>
        </authorList>
    </citation>
    <scope>NUCLEOTIDE SEQUENCE [LARGE SCALE GENOMIC DNA]</scope>
    <source>
        <strain evidence="1 2">Psal-009</strain>
        <plasmid evidence="1 2">unnamed3</plasmid>
    </source>
</reference>
<gene>
    <name evidence="1" type="ORF">Psal009_03757</name>
</gene>
<dbReference type="AlphaFoldDB" id="A0A9Q6PYR1"/>
<evidence type="ECO:0000313" key="1">
    <source>
        <dbReference type="EMBL" id="QGO07798.1"/>
    </source>
</evidence>